<dbReference type="Proteomes" id="UP000198211">
    <property type="component" value="Unassembled WGS sequence"/>
</dbReference>
<organism evidence="1 2">
    <name type="scientific">Phytophthora megakarya</name>
    <dbReference type="NCBI Taxonomy" id="4795"/>
    <lineage>
        <taxon>Eukaryota</taxon>
        <taxon>Sar</taxon>
        <taxon>Stramenopiles</taxon>
        <taxon>Oomycota</taxon>
        <taxon>Peronosporomycetes</taxon>
        <taxon>Peronosporales</taxon>
        <taxon>Peronosporaceae</taxon>
        <taxon>Phytophthora</taxon>
    </lineage>
</organism>
<protein>
    <recommendedName>
        <fullName evidence="3">Bzip transcription factor</fullName>
    </recommendedName>
</protein>
<feature type="non-terminal residue" evidence="1">
    <location>
        <position position="1"/>
    </location>
</feature>
<evidence type="ECO:0000313" key="1">
    <source>
        <dbReference type="EMBL" id="OWY90326.1"/>
    </source>
</evidence>
<evidence type="ECO:0008006" key="3">
    <source>
        <dbReference type="Google" id="ProtNLM"/>
    </source>
</evidence>
<dbReference type="AlphaFoldDB" id="A0A225UCI0"/>
<dbReference type="EMBL" id="NBNE01023259">
    <property type="protein sequence ID" value="OWY90326.1"/>
    <property type="molecule type" value="Genomic_DNA"/>
</dbReference>
<gene>
    <name evidence="1" type="ORF">PHMEG_00041592</name>
</gene>
<accession>A0A225UCI0</accession>
<comment type="caution">
    <text evidence="1">The sequence shown here is derived from an EMBL/GenBank/DDBJ whole genome shotgun (WGS) entry which is preliminary data.</text>
</comment>
<name>A0A225UCI0_9STRA</name>
<keyword evidence="2" id="KW-1185">Reference proteome</keyword>
<evidence type="ECO:0000313" key="2">
    <source>
        <dbReference type="Proteomes" id="UP000198211"/>
    </source>
</evidence>
<sequence length="192" mass="21702">PTSMTPWIVVSEYFRLFRNGIKETPLLNSTSMQTICEQGEIQMNFLNKVMSPDVSVNSGFGVDTLIQEWLSVPLMNQDLTVRLARLEYDEGNMILATVKACTTITEEMLRSEFPYFVDRSHDHQSSRLVSKLVGRQLAIPITIRFEWDSVAGQVLSMHASPDLVTPFLTLLGNMEDAIRVTDKWLLCIVAST</sequence>
<dbReference type="OrthoDB" id="121427at2759"/>
<reference evidence="2" key="1">
    <citation type="submission" date="2017-03" db="EMBL/GenBank/DDBJ databases">
        <title>Phytopthora megakarya and P. palmivora, two closely related causual agents of cacao black pod achieved similar genome size and gene model numbers by different mechanisms.</title>
        <authorList>
            <person name="Ali S."/>
            <person name="Shao J."/>
            <person name="Larry D.J."/>
            <person name="Kronmiller B."/>
            <person name="Shen D."/>
            <person name="Strem M.D."/>
            <person name="Melnick R.L."/>
            <person name="Guiltinan M.J."/>
            <person name="Tyler B.M."/>
            <person name="Meinhardt L.W."/>
            <person name="Bailey B.A."/>
        </authorList>
    </citation>
    <scope>NUCLEOTIDE SEQUENCE [LARGE SCALE GENOMIC DNA]</scope>
    <source>
        <strain evidence="2">zdho120</strain>
    </source>
</reference>
<proteinExistence type="predicted"/>